<dbReference type="PROSITE" id="PS51257">
    <property type="entry name" value="PROKAR_LIPOPROTEIN"/>
    <property type="match status" value="1"/>
</dbReference>
<keyword evidence="1" id="KW-0812">Transmembrane</keyword>
<keyword evidence="1" id="KW-0472">Membrane</keyword>
<dbReference type="EMBL" id="GBXM01025056">
    <property type="protein sequence ID" value="JAH83521.1"/>
    <property type="molecule type" value="Transcribed_RNA"/>
</dbReference>
<sequence length="68" mass="7816">MNPKNIVPYSTTTCLIWANALGLGFSCKYQYCCQISLNHIFAISQFYGLLKMFFVVSTFFIETFRGLN</sequence>
<feature type="transmembrane region" description="Helical" evidence="1">
    <location>
        <begin position="37"/>
        <end position="61"/>
    </location>
</feature>
<reference evidence="2" key="2">
    <citation type="journal article" date="2015" name="Fish Shellfish Immunol.">
        <title>Early steps in the European eel (Anguilla anguilla)-Vibrio vulnificus interaction in the gills: Role of the RtxA13 toxin.</title>
        <authorList>
            <person name="Callol A."/>
            <person name="Pajuelo D."/>
            <person name="Ebbesson L."/>
            <person name="Teles M."/>
            <person name="MacKenzie S."/>
            <person name="Amaro C."/>
        </authorList>
    </citation>
    <scope>NUCLEOTIDE SEQUENCE</scope>
</reference>
<accession>A0A0E9VZM3</accession>
<protein>
    <submittedName>
        <fullName evidence="2">Uncharacterized protein</fullName>
    </submittedName>
</protein>
<feature type="transmembrane region" description="Helical" evidence="1">
    <location>
        <begin position="6"/>
        <end position="25"/>
    </location>
</feature>
<evidence type="ECO:0000256" key="1">
    <source>
        <dbReference type="SAM" id="Phobius"/>
    </source>
</evidence>
<keyword evidence="1" id="KW-1133">Transmembrane helix</keyword>
<dbReference type="AlphaFoldDB" id="A0A0E9VZM3"/>
<proteinExistence type="predicted"/>
<reference evidence="2" key="1">
    <citation type="submission" date="2014-11" db="EMBL/GenBank/DDBJ databases">
        <authorList>
            <person name="Amaro Gonzalez C."/>
        </authorList>
    </citation>
    <scope>NUCLEOTIDE SEQUENCE</scope>
</reference>
<name>A0A0E9VZM3_ANGAN</name>
<organism evidence="2">
    <name type="scientific">Anguilla anguilla</name>
    <name type="common">European freshwater eel</name>
    <name type="synonym">Muraena anguilla</name>
    <dbReference type="NCBI Taxonomy" id="7936"/>
    <lineage>
        <taxon>Eukaryota</taxon>
        <taxon>Metazoa</taxon>
        <taxon>Chordata</taxon>
        <taxon>Craniata</taxon>
        <taxon>Vertebrata</taxon>
        <taxon>Euteleostomi</taxon>
        <taxon>Actinopterygii</taxon>
        <taxon>Neopterygii</taxon>
        <taxon>Teleostei</taxon>
        <taxon>Anguilliformes</taxon>
        <taxon>Anguillidae</taxon>
        <taxon>Anguilla</taxon>
    </lineage>
</organism>
<evidence type="ECO:0000313" key="2">
    <source>
        <dbReference type="EMBL" id="JAH83521.1"/>
    </source>
</evidence>